<evidence type="ECO:0000256" key="2">
    <source>
        <dbReference type="ARBA" id="ARBA00022692"/>
    </source>
</evidence>
<dbReference type="GO" id="GO:0016020">
    <property type="term" value="C:membrane"/>
    <property type="evidence" value="ECO:0007669"/>
    <property type="project" value="UniProtKB-SubCell"/>
</dbReference>
<dbReference type="AlphaFoldDB" id="A0A1F8C0H8"/>
<evidence type="ECO:0000256" key="3">
    <source>
        <dbReference type="ARBA" id="ARBA00022989"/>
    </source>
</evidence>
<comment type="subcellular location">
    <subcellularLocation>
        <location evidence="1">Membrane</location>
        <topology evidence="1">Multi-pass membrane protein</topology>
    </subcellularLocation>
</comment>
<evidence type="ECO:0008006" key="8">
    <source>
        <dbReference type="Google" id="ProtNLM"/>
    </source>
</evidence>
<dbReference type="Proteomes" id="UP000178429">
    <property type="component" value="Unassembled WGS sequence"/>
</dbReference>
<evidence type="ECO:0000256" key="4">
    <source>
        <dbReference type="ARBA" id="ARBA00023136"/>
    </source>
</evidence>
<accession>A0A1F8C0H8</accession>
<evidence type="ECO:0000256" key="5">
    <source>
        <dbReference type="SAM" id="Phobius"/>
    </source>
</evidence>
<evidence type="ECO:0000313" key="7">
    <source>
        <dbReference type="Proteomes" id="UP000178429"/>
    </source>
</evidence>
<feature type="transmembrane region" description="Helical" evidence="5">
    <location>
        <begin position="44"/>
        <end position="65"/>
    </location>
</feature>
<keyword evidence="2 5" id="KW-0812">Transmembrane</keyword>
<feature type="transmembrane region" description="Helical" evidence="5">
    <location>
        <begin position="14"/>
        <end position="32"/>
    </location>
</feature>
<gene>
    <name evidence="6" type="ORF">A2975_00240</name>
</gene>
<dbReference type="Pfam" id="PF09685">
    <property type="entry name" value="MamF_MmsF"/>
    <property type="match status" value="1"/>
</dbReference>
<evidence type="ECO:0000256" key="1">
    <source>
        <dbReference type="ARBA" id="ARBA00004141"/>
    </source>
</evidence>
<keyword evidence="4 5" id="KW-0472">Membrane</keyword>
<sequence>MAAKSGTGLGKNTAAALSYVLGPVTGVIFLVLESDSFVKFHAMQSIVTFVGLFALQWALGLTIILLPLVPLVGLVGFVLWLLLIYKAWQGNEWEVPLFGKIARQLLAKK</sequence>
<proteinExistence type="predicted"/>
<dbReference type="STRING" id="1802525.A2975_00240"/>
<evidence type="ECO:0000313" key="6">
    <source>
        <dbReference type="EMBL" id="OGM69772.1"/>
    </source>
</evidence>
<comment type="caution">
    <text evidence="6">The sequence shown here is derived from an EMBL/GenBank/DDBJ whole genome shotgun (WGS) entry which is preliminary data.</text>
</comment>
<dbReference type="InterPro" id="IPR019109">
    <property type="entry name" value="MamF_MmsF"/>
</dbReference>
<dbReference type="EMBL" id="MGHL01000008">
    <property type="protein sequence ID" value="OGM69772.1"/>
    <property type="molecule type" value="Genomic_DNA"/>
</dbReference>
<dbReference type="PANTHER" id="PTHR36460">
    <property type="entry name" value="UPF0132 DOMAIN PROTEIN (AFU_ORTHOLOGUE AFUA_3G10255)"/>
    <property type="match status" value="1"/>
</dbReference>
<organism evidence="6 7">
    <name type="scientific">Candidatus Woesebacteria bacterium RIFCSPLOWO2_01_FULL_44_14</name>
    <dbReference type="NCBI Taxonomy" id="1802525"/>
    <lineage>
        <taxon>Bacteria</taxon>
        <taxon>Candidatus Woeseibacteriota</taxon>
    </lineage>
</organism>
<feature type="transmembrane region" description="Helical" evidence="5">
    <location>
        <begin position="71"/>
        <end position="88"/>
    </location>
</feature>
<reference evidence="6 7" key="1">
    <citation type="journal article" date="2016" name="Nat. Commun.">
        <title>Thousands of microbial genomes shed light on interconnected biogeochemical processes in an aquifer system.</title>
        <authorList>
            <person name="Anantharaman K."/>
            <person name="Brown C.T."/>
            <person name="Hug L.A."/>
            <person name="Sharon I."/>
            <person name="Castelle C.J."/>
            <person name="Probst A.J."/>
            <person name="Thomas B.C."/>
            <person name="Singh A."/>
            <person name="Wilkins M.J."/>
            <person name="Karaoz U."/>
            <person name="Brodie E.L."/>
            <person name="Williams K.H."/>
            <person name="Hubbard S.S."/>
            <person name="Banfield J.F."/>
        </authorList>
    </citation>
    <scope>NUCLEOTIDE SEQUENCE [LARGE SCALE GENOMIC DNA]</scope>
</reference>
<dbReference type="PANTHER" id="PTHR36460:SF1">
    <property type="entry name" value="UPF0132 DOMAIN PROTEIN (AFU_ORTHOLOGUE AFUA_3G10255)"/>
    <property type="match status" value="1"/>
</dbReference>
<protein>
    <recommendedName>
        <fullName evidence="8">DUF4870 domain-containing protein</fullName>
    </recommendedName>
</protein>
<name>A0A1F8C0H8_9BACT</name>
<keyword evidence="3 5" id="KW-1133">Transmembrane helix</keyword>